<dbReference type="PANTHER" id="PTHR13169:SF0">
    <property type="entry name" value="UBIQUITIN-LIKE PROTEIN 3"/>
    <property type="match status" value="1"/>
</dbReference>
<dbReference type="Pfam" id="PF13881">
    <property type="entry name" value="Rad60-SLD_2"/>
    <property type="match status" value="1"/>
</dbReference>
<evidence type="ECO:0000313" key="3">
    <source>
        <dbReference type="EMBL" id="KAG9253236.1"/>
    </source>
</evidence>
<evidence type="ECO:0000256" key="1">
    <source>
        <dbReference type="SAM" id="MobiDB-lite"/>
    </source>
</evidence>
<dbReference type="InterPro" id="IPR029071">
    <property type="entry name" value="Ubiquitin-like_domsf"/>
</dbReference>
<dbReference type="EMBL" id="MU251258">
    <property type="protein sequence ID" value="KAG9253236.1"/>
    <property type="molecule type" value="Genomic_DNA"/>
</dbReference>
<evidence type="ECO:0000313" key="4">
    <source>
        <dbReference type="Proteomes" id="UP000887229"/>
    </source>
</evidence>
<dbReference type="PANTHER" id="PTHR13169">
    <property type="entry name" value="UBIQUITIN-LIKE PROTEIN 3 HCG-1 PROTEIN"/>
    <property type="match status" value="1"/>
</dbReference>
<dbReference type="InterPro" id="IPR039540">
    <property type="entry name" value="UBL3-like_ubiquitin_dom"/>
</dbReference>
<dbReference type="Proteomes" id="UP000887229">
    <property type="component" value="Unassembled WGS sequence"/>
</dbReference>
<dbReference type="GeneID" id="70288681"/>
<evidence type="ECO:0000259" key="2">
    <source>
        <dbReference type="Pfam" id="PF13881"/>
    </source>
</evidence>
<feature type="domain" description="UBL3-like ubiquitin" evidence="2">
    <location>
        <begin position="167"/>
        <end position="244"/>
    </location>
</feature>
<dbReference type="RefSeq" id="XP_046117160.1">
    <property type="nucleotide sequence ID" value="XM_046257778.1"/>
</dbReference>
<proteinExistence type="predicted"/>
<dbReference type="OrthoDB" id="1043111at2759"/>
<reference evidence="3" key="1">
    <citation type="journal article" date="2021" name="IMA Fungus">
        <title>Genomic characterization of three marine fungi, including Emericellopsis atlantica sp. nov. with signatures of a generalist lifestyle and marine biomass degradation.</title>
        <authorList>
            <person name="Hagestad O.C."/>
            <person name="Hou L."/>
            <person name="Andersen J.H."/>
            <person name="Hansen E.H."/>
            <person name="Altermark B."/>
            <person name="Li C."/>
            <person name="Kuhnert E."/>
            <person name="Cox R.J."/>
            <person name="Crous P.W."/>
            <person name="Spatafora J.W."/>
            <person name="Lail K."/>
            <person name="Amirebrahimi M."/>
            <person name="Lipzen A."/>
            <person name="Pangilinan J."/>
            <person name="Andreopoulos W."/>
            <person name="Hayes R.D."/>
            <person name="Ng V."/>
            <person name="Grigoriev I.V."/>
            <person name="Jackson S.A."/>
            <person name="Sutton T.D.S."/>
            <person name="Dobson A.D.W."/>
            <person name="Rama T."/>
        </authorList>
    </citation>
    <scope>NUCLEOTIDE SEQUENCE</scope>
    <source>
        <strain evidence="3">TS7</strain>
    </source>
</reference>
<dbReference type="Gene3D" id="3.10.20.90">
    <property type="entry name" value="Phosphatidylinositol 3-kinase Catalytic Subunit, Chain A, domain 1"/>
    <property type="match status" value="1"/>
</dbReference>
<gene>
    <name evidence="3" type="ORF">F5Z01DRAFT_157790</name>
</gene>
<dbReference type="SUPFAM" id="SSF54236">
    <property type="entry name" value="Ubiquitin-like"/>
    <property type="match status" value="1"/>
</dbReference>
<name>A0A9P7ZK79_9HYPO</name>
<comment type="caution">
    <text evidence="3">The sequence shown here is derived from an EMBL/GenBank/DDBJ whole genome shotgun (WGS) entry which is preliminary data.</text>
</comment>
<sequence length="263" mass="27957">MSAPTDTTHATTTTGAAPAIDPSHLEQPNDAVPMESMANDMETEANKPSTSPAADATTSKAAPNEAATEAGPSTTANADGEATAGSPVGETERPLQERHDSVLAIGPAQDEIKAVTPGADDLGPVCNITLLLTSGSRHPYKISAKYLSRRNVPIPEETDSGLPDPFSISVYTLKELILREWRTEWEEKPANPGSIRLIHFGKLLDDKEPLRKYQFVPESPNVVHMSIRPADLEEDEPKTGGKNPSQAGGDGVRERSGGCCVIL</sequence>
<feature type="region of interest" description="Disordered" evidence="1">
    <location>
        <begin position="1"/>
        <end position="97"/>
    </location>
</feature>
<feature type="compositionally biased region" description="Low complexity" evidence="1">
    <location>
        <begin position="1"/>
        <end position="19"/>
    </location>
</feature>
<dbReference type="AlphaFoldDB" id="A0A9P7ZK79"/>
<feature type="compositionally biased region" description="Polar residues" evidence="1">
    <location>
        <begin position="46"/>
        <end position="61"/>
    </location>
</feature>
<feature type="region of interest" description="Disordered" evidence="1">
    <location>
        <begin position="231"/>
        <end position="259"/>
    </location>
</feature>
<keyword evidence="4" id="KW-1185">Reference proteome</keyword>
<protein>
    <submittedName>
        <fullName evidence="3">Ubiquitin-related domain-containing protein</fullName>
    </submittedName>
</protein>
<dbReference type="InterPro" id="IPR040015">
    <property type="entry name" value="UBL3-like"/>
</dbReference>
<accession>A0A9P7ZK79</accession>
<organism evidence="3 4">
    <name type="scientific">Emericellopsis atlantica</name>
    <dbReference type="NCBI Taxonomy" id="2614577"/>
    <lineage>
        <taxon>Eukaryota</taxon>
        <taxon>Fungi</taxon>
        <taxon>Dikarya</taxon>
        <taxon>Ascomycota</taxon>
        <taxon>Pezizomycotina</taxon>
        <taxon>Sordariomycetes</taxon>
        <taxon>Hypocreomycetidae</taxon>
        <taxon>Hypocreales</taxon>
        <taxon>Bionectriaceae</taxon>
        <taxon>Emericellopsis</taxon>
    </lineage>
</organism>